<proteinExistence type="predicted"/>
<evidence type="ECO:0000259" key="4">
    <source>
        <dbReference type="SMART" id="SM00479"/>
    </source>
</evidence>
<evidence type="ECO:0000256" key="2">
    <source>
        <dbReference type="ARBA" id="ARBA00022801"/>
    </source>
</evidence>
<keyword evidence="2" id="KW-0378">Hydrolase</keyword>
<gene>
    <name evidence="5" type="ORF">BBRV_LOCUS94306</name>
</gene>
<reference evidence="5" key="1">
    <citation type="submission" date="2020-07" db="EMBL/GenBank/DDBJ databases">
        <authorList>
            <person name="Ferguson B K."/>
        </authorList>
    </citation>
    <scope>NUCLEOTIDE SEQUENCE</scope>
    <source>
        <strain evidence="5">L06</strain>
    </source>
</reference>
<dbReference type="InterPro" id="IPR012337">
    <property type="entry name" value="RNaseH-like_sf"/>
</dbReference>
<feature type="domain" description="Exonuclease" evidence="4">
    <location>
        <begin position="45"/>
        <end position="223"/>
    </location>
</feature>
<sequence>MESFNRKSNCGFVIDPDDYHLPVDERWLKKLELNEKIFNALPEFSIVYFDLETSGFERDADILEIAAKFDDLSFHIYATPTRPIHPLASEVTGLTQENGILYLNNEPVGSVPLNEALHRFHEFLSSTARPHLLVAHNAPFDMGHLVRAIIRYGMLPNFQNLVGFSDTLTIMKKILPDRKGGELMTLKKLGEDLLHVHGDFHQALFDVQVLQQLAWEFIPRQMLIQYRKPLIECIIKEINKDRAALILPTLSSLKGFVSEGMLKRIAEAGITYSMLYNASKEEDGLLKLLAAPDHEKKPIVTRNKKVLDKIHEYFIKENEEFWKICAMWW</sequence>
<organism evidence="5">
    <name type="scientific">Bracon brevicornis</name>
    <dbReference type="NCBI Taxonomy" id="1563983"/>
    <lineage>
        <taxon>Eukaryota</taxon>
        <taxon>Metazoa</taxon>
        <taxon>Ecdysozoa</taxon>
        <taxon>Arthropoda</taxon>
        <taxon>Hexapoda</taxon>
        <taxon>Insecta</taxon>
        <taxon>Pterygota</taxon>
        <taxon>Neoptera</taxon>
        <taxon>Endopterygota</taxon>
        <taxon>Hymenoptera</taxon>
        <taxon>Apocrita</taxon>
        <taxon>Ichneumonoidea</taxon>
        <taxon>Braconidae</taxon>
        <taxon>Braconinae</taxon>
        <taxon>Bracon</taxon>
    </lineage>
</organism>
<dbReference type="GO" id="GO:0008408">
    <property type="term" value="F:3'-5' exonuclease activity"/>
    <property type="evidence" value="ECO:0007669"/>
    <property type="project" value="TreeGrafter"/>
</dbReference>
<dbReference type="InterPro" id="IPR036397">
    <property type="entry name" value="RNaseH_sf"/>
</dbReference>
<dbReference type="Gene3D" id="3.30.420.10">
    <property type="entry name" value="Ribonuclease H-like superfamily/Ribonuclease H"/>
    <property type="match status" value="1"/>
</dbReference>
<dbReference type="InterPro" id="IPR057617">
    <property type="entry name" value="PML_C"/>
</dbReference>
<dbReference type="SUPFAM" id="SSF53098">
    <property type="entry name" value="Ribonuclease H-like"/>
    <property type="match status" value="1"/>
</dbReference>
<evidence type="ECO:0000256" key="1">
    <source>
        <dbReference type="ARBA" id="ARBA00022722"/>
    </source>
</evidence>
<dbReference type="PANTHER" id="PTHR30231:SF4">
    <property type="entry name" value="PROTEIN NEN2"/>
    <property type="match status" value="1"/>
</dbReference>
<dbReference type="Pfam" id="PF00929">
    <property type="entry name" value="RNase_T"/>
    <property type="match status" value="1"/>
</dbReference>
<dbReference type="EMBL" id="CADCXW020000332">
    <property type="protein sequence ID" value="CAD1570114.1"/>
    <property type="molecule type" value="Genomic_DNA"/>
</dbReference>
<evidence type="ECO:0000313" key="5">
    <source>
        <dbReference type="EMBL" id="CAD1570114.1"/>
    </source>
</evidence>
<dbReference type="InterPro" id="IPR013520">
    <property type="entry name" value="Ribonucl_H"/>
</dbReference>
<keyword evidence="3" id="KW-0269">Exonuclease</keyword>
<dbReference type="GO" id="GO:0003676">
    <property type="term" value="F:nucleic acid binding"/>
    <property type="evidence" value="ECO:0007669"/>
    <property type="project" value="InterPro"/>
</dbReference>
<dbReference type="PANTHER" id="PTHR30231">
    <property type="entry name" value="DNA POLYMERASE III SUBUNIT EPSILON"/>
    <property type="match status" value="1"/>
</dbReference>
<dbReference type="CDD" id="cd06127">
    <property type="entry name" value="DEDDh"/>
    <property type="match status" value="1"/>
</dbReference>
<dbReference type="Pfam" id="PF25244">
    <property type="entry name" value="PML_C"/>
    <property type="match status" value="1"/>
</dbReference>
<accession>A0A6V7L2G8</accession>
<protein>
    <recommendedName>
        <fullName evidence="4">Exonuclease domain-containing protein</fullName>
    </recommendedName>
</protein>
<dbReference type="AlphaFoldDB" id="A0A6V7L2G8"/>
<dbReference type="SMART" id="SM00479">
    <property type="entry name" value="EXOIII"/>
    <property type="match status" value="1"/>
</dbReference>
<name>A0A6V7L2G8_9HYME</name>
<evidence type="ECO:0000256" key="3">
    <source>
        <dbReference type="ARBA" id="ARBA00022839"/>
    </source>
</evidence>
<keyword evidence="1" id="KW-0540">Nuclease</keyword>